<keyword evidence="3" id="KW-1185">Reference proteome</keyword>
<dbReference type="PANTHER" id="PTHR45786:SF74">
    <property type="entry name" value="ATP-DEPENDENT DNA HELICASE"/>
    <property type="match status" value="1"/>
</dbReference>
<dbReference type="EMBL" id="KV440973">
    <property type="protein sequence ID" value="OAD79010.1"/>
    <property type="molecule type" value="Genomic_DNA"/>
</dbReference>
<sequence length="117" mass="13280">MKAELTTSESTEQSMEQVFHNNDHTADLTLHLVAEGPQDQRRYNAPNTNEVTVLIMNNDTCTTRDIVLHIHTSNLQSINEYHRSYDALHYVLMFPYGKDGWNLGSTSLSGKPVTVMQ</sequence>
<evidence type="ECO:0000313" key="3">
    <source>
        <dbReference type="Proteomes" id="UP000077315"/>
    </source>
</evidence>
<dbReference type="Proteomes" id="UP000077315">
    <property type="component" value="Unassembled WGS sequence"/>
</dbReference>
<gene>
    <name evidence="2" type="ORF">PHYBLDRAFT_62220</name>
</gene>
<dbReference type="InParanoid" id="A0A163EJZ0"/>
<feature type="compositionally biased region" description="Polar residues" evidence="1">
    <location>
        <begin position="1"/>
        <end position="20"/>
    </location>
</feature>
<protein>
    <submittedName>
        <fullName evidence="2">Uncharacterized protein</fullName>
    </submittedName>
</protein>
<dbReference type="VEuPathDB" id="FungiDB:PHYBLDRAFT_62220"/>
<evidence type="ECO:0000313" key="2">
    <source>
        <dbReference type="EMBL" id="OAD79010.1"/>
    </source>
</evidence>
<evidence type="ECO:0000256" key="1">
    <source>
        <dbReference type="SAM" id="MobiDB-lite"/>
    </source>
</evidence>
<dbReference type="GeneID" id="29001840"/>
<dbReference type="RefSeq" id="XP_018297050.1">
    <property type="nucleotide sequence ID" value="XM_018440934.1"/>
</dbReference>
<feature type="region of interest" description="Disordered" evidence="1">
    <location>
        <begin position="1"/>
        <end position="21"/>
    </location>
</feature>
<dbReference type="AlphaFoldDB" id="A0A163EJZ0"/>
<accession>A0A163EJZ0</accession>
<organism evidence="2 3">
    <name type="scientific">Phycomyces blakesleeanus (strain ATCC 8743b / DSM 1359 / FGSC 10004 / NBRC 33097 / NRRL 1555)</name>
    <dbReference type="NCBI Taxonomy" id="763407"/>
    <lineage>
        <taxon>Eukaryota</taxon>
        <taxon>Fungi</taxon>
        <taxon>Fungi incertae sedis</taxon>
        <taxon>Mucoromycota</taxon>
        <taxon>Mucoromycotina</taxon>
        <taxon>Mucoromycetes</taxon>
        <taxon>Mucorales</taxon>
        <taxon>Phycomycetaceae</taxon>
        <taxon>Phycomyces</taxon>
    </lineage>
</organism>
<dbReference type="PANTHER" id="PTHR45786">
    <property type="entry name" value="DNA BINDING PROTEIN-LIKE"/>
    <property type="match status" value="1"/>
</dbReference>
<dbReference type="OrthoDB" id="2278933at2759"/>
<name>A0A163EJZ0_PHYB8</name>
<reference evidence="3" key="1">
    <citation type="submission" date="2015-06" db="EMBL/GenBank/DDBJ databases">
        <title>Expansion of signal transduction pathways in fungi by whole-genome duplication.</title>
        <authorList>
            <consortium name="DOE Joint Genome Institute"/>
            <person name="Corrochano L.M."/>
            <person name="Kuo A."/>
            <person name="Marcet-Houben M."/>
            <person name="Polaino S."/>
            <person name="Salamov A."/>
            <person name="Villalobos J.M."/>
            <person name="Alvarez M.I."/>
            <person name="Avalos J."/>
            <person name="Benito E.P."/>
            <person name="Benoit I."/>
            <person name="Burger G."/>
            <person name="Camino L.P."/>
            <person name="Canovas D."/>
            <person name="Cerda-Olmedo E."/>
            <person name="Cheng J.-F."/>
            <person name="Dominguez A."/>
            <person name="Elias M."/>
            <person name="Eslava A.P."/>
            <person name="Glaser F."/>
            <person name="Grimwood J."/>
            <person name="Gutierrez G."/>
            <person name="Heitman J."/>
            <person name="Henrissat B."/>
            <person name="Iturriaga E.A."/>
            <person name="Lang B.F."/>
            <person name="Lavin J.L."/>
            <person name="Lee S."/>
            <person name="Li W."/>
            <person name="Lindquist E."/>
            <person name="Lopez-Garcia S."/>
            <person name="Luque E.M."/>
            <person name="Marcos A.T."/>
            <person name="Martin J."/>
            <person name="McCluskey K."/>
            <person name="Medina H.R."/>
            <person name="Miralles-Duran A."/>
            <person name="Miyazaki A."/>
            <person name="Munoz-Torres E."/>
            <person name="Oguiza J.A."/>
            <person name="Ohm R."/>
            <person name="Olmedo M."/>
            <person name="Orejas M."/>
            <person name="Ortiz-Castellanos L."/>
            <person name="Pisabarro A.G."/>
            <person name="Rodriguez-Romero J."/>
            <person name="Ruiz-Herrera J."/>
            <person name="Ruiz-Vazquez R."/>
            <person name="Sanz C."/>
            <person name="Schackwitz W."/>
            <person name="Schmutz J."/>
            <person name="Shahriari M."/>
            <person name="Shelest E."/>
            <person name="Silva-Franco F."/>
            <person name="Soanes D."/>
            <person name="Syed K."/>
            <person name="Tagua V.G."/>
            <person name="Talbot N.J."/>
            <person name="Thon M."/>
            <person name="De vries R.P."/>
            <person name="Wiebenga A."/>
            <person name="Yadav J.S."/>
            <person name="Braun E.L."/>
            <person name="Baker S."/>
            <person name="Garre V."/>
            <person name="Horwitz B."/>
            <person name="Torres-Martinez S."/>
            <person name="Idnurm A."/>
            <person name="Herrera-Estrella A."/>
            <person name="Gabaldon T."/>
            <person name="Grigoriev I.V."/>
        </authorList>
    </citation>
    <scope>NUCLEOTIDE SEQUENCE [LARGE SCALE GENOMIC DNA]</scope>
    <source>
        <strain evidence="3">NRRL 1555(-)</strain>
    </source>
</reference>
<dbReference type="STRING" id="763407.A0A163EJZ0"/>
<proteinExistence type="predicted"/>